<keyword evidence="4" id="KW-0690">Ribosome biogenesis</keyword>
<proteinExistence type="inferred from homology"/>
<evidence type="ECO:0000256" key="4">
    <source>
        <dbReference type="HAMAP-Rule" id="MF_01468"/>
    </source>
</evidence>
<keyword evidence="4" id="KW-0699">rRNA-binding</keyword>
<sequence>MNGLTLAYLGDSYYEFHIRKYLLDSGMTNVNKLHKKAISYTSGTAQAKIIKYFIDSNLLTEDEITIFKRGRNSSGPGRKNIDSATYHLSTGFEALIGMLTLTNEKRVMELINLSIAYINQESGETV</sequence>
<dbReference type="Pfam" id="PF00636">
    <property type="entry name" value="Ribonuclease_3"/>
    <property type="match status" value="1"/>
</dbReference>
<dbReference type="EMBL" id="FO681347">
    <property type="protein sequence ID" value="CCV64864.1"/>
    <property type="molecule type" value="Genomic_DNA"/>
</dbReference>
<comment type="subcellular location">
    <subcellularLocation>
        <location evidence="4">Cytoplasm</location>
    </subcellularLocation>
</comment>
<dbReference type="RefSeq" id="WP_030003747.1">
    <property type="nucleotide sequence ID" value="NC_022538.1"/>
</dbReference>
<comment type="similarity">
    <text evidence="4">Belongs to the MrnC RNase family.</text>
</comment>
<keyword evidence="4" id="KW-0963">Cytoplasm</keyword>
<protein>
    <recommendedName>
        <fullName evidence="4">Mini-ribonuclease 3</fullName>
        <shortName evidence="4">Mini-3</shortName>
        <shortName evidence="4">Mini-RNase 3</shortName>
        <ecNumber evidence="4">3.1.26.-</ecNumber>
    </recommendedName>
    <alternativeName>
        <fullName evidence="4">Mini-RNase III</fullName>
        <shortName evidence="4">Mini-III</shortName>
    </alternativeName>
</protein>
<keyword evidence="4" id="KW-0694">RNA-binding</keyword>
<dbReference type="InterPro" id="IPR008226">
    <property type="entry name" value="Mini3_fam"/>
</dbReference>
<dbReference type="PANTHER" id="PTHR34276">
    <property type="entry name" value="MINI-RIBONUCLEASE 3"/>
    <property type="match status" value="1"/>
</dbReference>
<evidence type="ECO:0000259" key="5">
    <source>
        <dbReference type="Pfam" id="PF00636"/>
    </source>
</evidence>
<dbReference type="SUPFAM" id="SSF69065">
    <property type="entry name" value="RNase III domain-like"/>
    <property type="match status" value="1"/>
</dbReference>
<dbReference type="Gene3D" id="1.10.1520.10">
    <property type="entry name" value="Ribonuclease III domain"/>
    <property type="match status" value="1"/>
</dbReference>
<keyword evidence="4" id="KW-0698">rRNA processing</keyword>
<dbReference type="HAMAP" id="MF_01468">
    <property type="entry name" value="RNase_Mini_III"/>
    <property type="match status" value="1"/>
</dbReference>
<evidence type="ECO:0000313" key="7">
    <source>
        <dbReference type="Proteomes" id="UP000032740"/>
    </source>
</evidence>
<dbReference type="HOGENOM" id="CLU_091169_2_0_14"/>
<evidence type="ECO:0000256" key="1">
    <source>
        <dbReference type="ARBA" id="ARBA00022722"/>
    </source>
</evidence>
<dbReference type="GO" id="GO:0006364">
    <property type="term" value="P:rRNA processing"/>
    <property type="evidence" value="ECO:0007669"/>
    <property type="project" value="UniProtKB-UniRule"/>
</dbReference>
<reference evidence="6 7" key="1">
    <citation type="journal article" date="2013" name="J. Mol. Microbiol. Biotechnol.">
        <title>Analysis of the Complete Genomes of Acholeplasma brassicae , A. palmae and A. laidlawii and Their Comparison to the Obligate Parasites from ' Candidatus Phytoplasma'.</title>
        <authorList>
            <person name="Kube M."/>
            <person name="Siewert C."/>
            <person name="Migdoll A.M."/>
            <person name="Duduk B."/>
            <person name="Holz S."/>
            <person name="Rabus R."/>
            <person name="Seemuller E."/>
            <person name="Mitrovic J."/>
            <person name="Muller I."/>
            <person name="Buttner C."/>
            <person name="Reinhardt R."/>
        </authorList>
    </citation>
    <scope>NUCLEOTIDE SEQUENCE [LARGE SCALE GENOMIC DNA]</scope>
    <source>
        <strain evidence="6 7">J233</strain>
    </source>
</reference>
<dbReference type="PANTHER" id="PTHR34276:SF1">
    <property type="entry name" value="MINI-RIBONUCLEASE 3"/>
    <property type="match status" value="1"/>
</dbReference>
<keyword evidence="2 4" id="KW-0255">Endonuclease</keyword>
<gene>
    <name evidence="4" type="primary">mrnC</name>
    <name evidence="6" type="ORF">BN85412870</name>
</gene>
<feature type="domain" description="RNase III" evidence="5">
    <location>
        <begin position="5"/>
        <end position="103"/>
    </location>
</feature>
<comment type="function">
    <text evidence="4">Involved in correct processing of both the 5' and 3' ends of 23S rRNA precursor. Processes 30S rRNA precursor transcript even in absence of ribonuclease 3 (Rnc); Rnc processes 30S rRNA into smaller rRNA precursors.</text>
</comment>
<name>U4KLL9_ALTPJ</name>
<accession>U4KLL9</accession>
<dbReference type="GO" id="GO:0004525">
    <property type="term" value="F:ribonuclease III activity"/>
    <property type="evidence" value="ECO:0007669"/>
    <property type="project" value="InterPro"/>
</dbReference>
<organism evidence="6 7">
    <name type="scientific">Alteracholeplasma palmae (strain ATCC 49389 / J233)</name>
    <name type="common">Acholeplasma palmae</name>
    <dbReference type="NCBI Taxonomy" id="1318466"/>
    <lineage>
        <taxon>Bacteria</taxon>
        <taxon>Bacillati</taxon>
        <taxon>Mycoplasmatota</taxon>
        <taxon>Mollicutes</taxon>
        <taxon>Acholeplasmatales</taxon>
        <taxon>Acholeplasmataceae</taxon>
        <taxon>Acholeplasma</taxon>
    </lineage>
</organism>
<dbReference type="InterPro" id="IPR000999">
    <property type="entry name" value="RNase_III_dom"/>
</dbReference>
<dbReference type="PIRSF" id="PIRSF005520">
    <property type="entry name" value="UCP005520"/>
    <property type="match status" value="1"/>
</dbReference>
<dbReference type="STRING" id="1318466.BN85412870"/>
<dbReference type="KEGG" id="apal:BN85412870"/>
<evidence type="ECO:0000313" key="6">
    <source>
        <dbReference type="EMBL" id="CCV64864.1"/>
    </source>
</evidence>
<dbReference type="OrthoDB" id="46571at2"/>
<evidence type="ECO:0000256" key="3">
    <source>
        <dbReference type="ARBA" id="ARBA00022801"/>
    </source>
</evidence>
<dbReference type="EC" id="3.1.26.-" evidence="4"/>
<keyword evidence="4" id="KW-0460">Magnesium</keyword>
<keyword evidence="1 4" id="KW-0540">Nuclease</keyword>
<comment type="subunit">
    <text evidence="4">Homodimer.</text>
</comment>
<dbReference type="GO" id="GO:0019843">
    <property type="term" value="F:rRNA binding"/>
    <property type="evidence" value="ECO:0007669"/>
    <property type="project" value="UniProtKB-UniRule"/>
</dbReference>
<keyword evidence="7" id="KW-1185">Reference proteome</keyword>
<dbReference type="AlphaFoldDB" id="U4KLL9"/>
<feature type="active site" evidence="4">
    <location>
        <position position="11"/>
    </location>
</feature>
<keyword evidence="3 4" id="KW-0378">Hydrolase</keyword>
<dbReference type="GO" id="GO:0005737">
    <property type="term" value="C:cytoplasm"/>
    <property type="evidence" value="ECO:0007669"/>
    <property type="project" value="UniProtKB-SubCell"/>
</dbReference>
<dbReference type="Proteomes" id="UP000032740">
    <property type="component" value="Chromosome"/>
</dbReference>
<evidence type="ECO:0000256" key="2">
    <source>
        <dbReference type="ARBA" id="ARBA00022759"/>
    </source>
</evidence>
<dbReference type="InterPro" id="IPR036389">
    <property type="entry name" value="RNase_III_sf"/>
</dbReference>
<comment type="cofactor">
    <cofactor evidence="4">
        <name>Mg(2+)</name>
        <dbReference type="ChEBI" id="CHEBI:18420"/>
    </cofactor>
</comment>